<name>A0A1R3K2C3_9ROSI</name>
<protein>
    <submittedName>
        <fullName evidence="1">Uncharacterized protein</fullName>
    </submittedName>
</protein>
<dbReference type="Proteomes" id="UP000187203">
    <property type="component" value="Unassembled WGS sequence"/>
</dbReference>
<sequence>MTVFGMPFQRGWQAAVFLPSPHLLSSLFVRGKIAISYHRDEEKMDGYMGRPIAMTPLEFAHDFLSSPSSH</sequence>
<dbReference type="AlphaFoldDB" id="A0A1R3K2C3"/>
<reference evidence="2" key="1">
    <citation type="submission" date="2013-09" db="EMBL/GenBank/DDBJ databases">
        <title>Corchorus olitorius genome sequencing.</title>
        <authorList>
            <person name="Alam M."/>
            <person name="Haque M.S."/>
            <person name="Islam M.S."/>
            <person name="Emdad E.M."/>
            <person name="Islam M.M."/>
            <person name="Ahmed B."/>
            <person name="Halim A."/>
            <person name="Hossen Q.M.M."/>
            <person name="Hossain M.Z."/>
            <person name="Ahmed R."/>
            <person name="Khan M.M."/>
            <person name="Islam R."/>
            <person name="Rashid M.M."/>
            <person name="Khan S.A."/>
            <person name="Rahman M.S."/>
            <person name="Alam M."/>
            <person name="Yahiya A.S."/>
            <person name="Khan M.S."/>
            <person name="Azam M.S."/>
            <person name="Haque T."/>
            <person name="Lashkar M.Z.H."/>
            <person name="Akhand A.I."/>
            <person name="Morshed G."/>
            <person name="Roy S."/>
            <person name="Uddin K.S."/>
            <person name="Rabeya T."/>
            <person name="Hossain A.S."/>
            <person name="Chowdhury A."/>
            <person name="Snigdha A.R."/>
            <person name="Mortoza M.S."/>
            <person name="Matin S.A."/>
            <person name="Hoque S.M.E."/>
            <person name="Islam M.K."/>
            <person name="Roy D.K."/>
            <person name="Haider R."/>
            <person name="Moosa M.M."/>
            <person name="Elias S.M."/>
            <person name="Hasan A.M."/>
            <person name="Jahan S."/>
            <person name="Shafiuddin M."/>
            <person name="Mahmood N."/>
            <person name="Shommy N.S."/>
        </authorList>
    </citation>
    <scope>NUCLEOTIDE SEQUENCE [LARGE SCALE GENOMIC DNA]</scope>
    <source>
        <strain evidence="2">cv. O-4</strain>
    </source>
</reference>
<evidence type="ECO:0000313" key="2">
    <source>
        <dbReference type="Proteomes" id="UP000187203"/>
    </source>
</evidence>
<evidence type="ECO:0000313" key="1">
    <source>
        <dbReference type="EMBL" id="OMP01232.1"/>
    </source>
</evidence>
<gene>
    <name evidence="1" type="ORF">COLO4_12047</name>
</gene>
<comment type="caution">
    <text evidence="1">The sequence shown here is derived from an EMBL/GenBank/DDBJ whole genome shotgun (WGS) entry which is preliminary data.</text>
</comment>
<dbReference type="EMBL" id="AWUE01014805">
    <property type="protein sequence ID" value="OMP01232.1"/>
    <property type="molecule type" value="Genomic_DNA"/>
</dbReference>
<accession>A0A1R3K2C3</accession>
<organism evidence="1 2">
    <name type="scientific">Corchorus olitorius</name>
    <dbReference type="NCBI Taxonomy" id="93759"/>
    <lineage>
        <taxon>Eukaryota</taxon>
        <taxon>Viridiplantae</taxon>
        <taxon>Streptophyta</taxon>
        <taxon>Embryophyta</taxon>
        <taxon>Tracheophyta</taxon>
        <taxon>Spermatophyta</taxon>
        <taxon>Magnoliopsida</taxon>
        <taxon>eudicotyledons</taxon>
        <taxon>Gunneridae</taxon>
        <taxon>Pentapetalae</taxon>
        <taxon>rosids</taxon>
        <taxon>malvids</taxon>
        <taxon>Malvales</taxon>
        <taxon>Malvaceae</taxon>
        <taxon>Grewioideae</taxon>
        <taxon>Apeibeae</taxon>
        <taxon>Corchorus</taxon>
    </lineage>
</organism>
<proteinExistence type="predicted"/>
<keyword evidence="2" id="KW-1185">Reference proteome</keyword>